<organism evidence="6 7">
    <name type="scientific">Candidatus Marinarcus aquaticus</name>
    <dbReference type="NCBI Taxonomy" id="2044504"/>
    <lineage>
        <taxon>Bacteria</taxon>
        <taxon>Pseudomonadati</taxon>
        <taxon>Campylobacterota</taxon>
        <taxon>Epsilonproteobacteria</taxon>
        <taxon>Campylobacterales</taxon>
        <taxon>Arcobacteraceae</taxon>
        <taxon>Candidatus Marinarcus</taxon>
    </lineage>
</organism>
<evidence type="ECO:0000256" key="3">
    <source>
        <dbReference type="ARBA" id="ARBA00023002"/>
    </source>
</evidence>
<dbReference type="Pfam" id="PF01575">
    <property type="entry name" value="MaoC_dehydratas"/>
    <property type="match status" value="1"/>
</dbReference>
<dbReference type="FunFam" id="3.40.50.720:FF:000173">
    <property type="entry name" value="3-oxoacyl-[acyl-carrier protein] reductase"/>
    <property type="match status" value="1"/>
</dbReference>
<evidence type="ECO:0000259" key="5">
    <source>
        <dbReference type="Pfam" id="PF01575"/>
    </source>
</evidence>
<accession>A0A4Q0XQ66</accession>
<dbReference type="UniPathway" id="UPA00659"/>
<dbReference type="InterPro" id="IPR029069">
    <property type="entry name" value="HotDog_dom_sf"/>
</dbReference>
<dbReference type="PANTHER" id="PTHR43639:SF1">
    <property type="entry name" value="SHORT-CHAIN DEHYDROGENASE_REDUCTASE FAMILY PROTEIN"/>
    <property type="match status" value="1"/>
</dbReference>
<dbReference type="SUPFAM" id="SSF51735">
    <property type="entry name" value="NAD(P)-binding Rossmann-fold domains"/>
    <property type="match status" value="1"/>
</dbReference>
<dbReference type="GO" id="GO:0004300">
    <property type="term" value="F:enoyl-CoA hydratase activity"/>
    <property type="evidence" value="ECO:0007669"/>
    <property type="project" value="UniProtKB-ARBA"/>
</dbReference>
<dbReference type="GO" id="GO:0006635">
    <property type="term" value="P:fatty acid beta-oxidation"/>
    <property type="evidence" value="ECO:0007669"/>
    <property type="project" value="UniProtKB-UniPathway"/>
</dbReference>
<comment type="caution">
    <text evidence="6">The sequence shown here is derived from an EMBL/GenBank/DDBJ whole genome shotgun (WGS) entry which is preliminary data.</text>
</comment>
<dbReference type="AlphaFoldDB" id="A0A4Q0XQ66"/>
<name>A0A4Q0XQ66_9BACT</name>
<evidence type="ECO:0000313" key="6">
    <source>
        <dbReference type="EMBL" id="RXJ54417.1"/>
    </source>
</evidence>
<dbReference type="CDD" id="cd05233">
    <property type="entry name" value="SDR_c"/>
    <property type="match status" value="1"/>
</dbReference>
<feature type="coiled-coil region" evidence="4">
    <location>
        <begin position="180"/>
        <end position="207"/>
    </location>
</feature>
<keyword evidence="7" id="KW-1185">Reference proteome</keyword>
<dbReference type="InterPro" id="IPR002347">
    <property type="entry name" value="SDR_fam"/>
</dbReference>
<keyword evidence="4" id="KW-0175">Coiled coil</keyword>
<protein>
    <recommendedName>
        <fullName evidence="5">MaoC-like domain-containing protein</fullName>
    </recommendedName>
</protein>
<dbReference type="PRINTS" id="PR00081">
    <property type="entry name" value="GDHRDH"/>
</dbReference>
<reference evidence="6 7" key="1">
    <citation type="submission" date="2017-10" db="EMBL/GenBank/DDBJ databases">
        <title>Genomics of the genus Arcobacter.</title>
        <authorList>
            <person name="Perez-Cataluna A."/>
            <person name="Figueras M.J."/>
        </authorList>
    </citation>
    <scope>NUCLEOTIDE SEQUENCE [LARGE SCALE GENOMIC DNA]</scope>
    <source>
        <strain evidence="6 7">CECT 8987</strain>
    </source>
</reference>
<dbReference type="Gene3D" id="3.40.50.720">
    <property type="entry name" value="NAD(P)-binding Rossmann-like Domain"/>
    <property type="match status" value="1"/>
</dbReference>
<dbReference type="Gene3D" id="3.10.129.10">
    <property type="entry name" value="Hotdog Thioesterase"/>
    <property type="match status" value="1"/>
</dbReference>
<dbReference type="EMBL" id="PDKN01000010">
    <property type="protein sequence ID" value="RXJ54417.1"/>
    <property type="molecule type" value="Genomic_DNA"/>
</dbReference>
<comment type="pathway">
    <text evidence="1">Lipid metabolism; fatty acid beta-oxidation.</text>
</comment>
<dbReference type="RefSeq" id="WP_128997007.1">
    <property type="nucleotide sequence ID" value="NZ_PDKN01000010.1"/>
</dbReference>
<evidence type="ECO:0000313" key="7">
    <source>
        <dbReference type="Proteomes" id="UP000290657"/>
    </source>
</evidence>
<dbReference type="OrthoDB" id="9804774at2"/>
<keyword evidence="3" id="KW-0560">Oxidoreductase</keyword>
<dbReference type="InterPro" id="IPR036291">
    <property type="entry name" value="NAD(P)-bd_dom_sf"/>
</dbReference>
<dbReference type="Pfam" id="PF13561">
    <property type="entry name" value="adh_short_C2"/>
    <property type="match status" value="1"/>
</dbReference>
<evidence type="ECO:0000256" key="1">
    <source>
        <dbReference type="ARBA" id="ARBA00005005"/>
    </source>
</evidence>
<feature type="domain" description="MaoC-like" evidence="5">
    <location>
        <begin position="14"/>
        <end position="115"/>
    </location>
</feature>
<comment type="similarity">
    <text evidence="2">Belongs to the short-chain dehydrogenases/reductases (SDR) family.</text>
</comment>
<proteinExistence type="inferred from homology"/>
<sequence length="394" mass="44077">MTRYEKINIGDTAEIKHTISEEDIKKFVDLSGDDNRLHIDKEFASKTSFKKPVAHGMIGASFISTIIGTKIPGDGALWYAQNLEFLLPVRVGDKLTIMAKVLKKIDRQNSIELQTDIFNQHKQKVTAGIAKVKIIEDEKKEDIEDQQVEKVALIVGATGGIGFETARTLAKDGFELILHYNSNKSKAEQLKVELENLTDQKIILVQANLLNEQETNEMFFEIKRYFNSITSFVNASTLHFGNIKVNSLEWSDMSSQIDINIKSNFNLIKKIIPFMEVNSYGKVVFITTQATEQFNSEWLHYITAKSALNGFAKALAIELASKGIRVNLVSPGMTDTELISDIPEKVKLLTSAKTPLKRLAKPQDIANTISYLVSEKSDFLTGETVRVNGGQVMI</sequence>
<dbReference type="InterPro" id="IPR002539">
    <property type="entry name" value="MaoC-like_dom"/>
</dbReference>
<evidence type="ECO:0000256" key="4">
    <source>
        <dbReference type="SAM" id="Coils"/>
    </source>
</evidence>
<dbReference type="GO" id="GO:0016491">
    <property type="term" value="F:oxidoreductase activity"/>
    <property type="evidence" value="ECO:0007669"/>
    <property type="project" value="UniProtKB-KW"/>
</dbReference>
<dbReference type="SUPFAM" id="SSF54637">
    <property type="entry name" value="Thioesterase/thiol ester dehydrase-isomerase"/>
    <property type="match status" value="1"/>
</dbReference>
<gene>
    <name evidence="6" type="ORF">CRV04_11525</name>
</gene>
<evidence type="ECO:0000256" key="2">
    <source>
        <dbReference type="ARBA" id="ARBA00006484"/>
    </source>
</evidence>
<dbReference type="Proteomes" id="UP000290657">
    <property type="component" value="Unassembled WGS sequence"/>
</dbReference>
<dbReference type="PANTHER" id="PTHR43639">
    <property type="entry name" value="OXIDOREDUCTASE, SHORT-CHAIN DEHYDROGENASE/REDUCTASE FAMILY (AFU_ORTHOLOGUE AFUA_5G02870)"/>
    <property type="match status" value="1"/>
</dbReference>
<dbReference type="CDD" id="cd03449">
    <property type="entry name" value="R_hydratase"/>
    <property type="match status" value="1"/>
</dbReference>